<protein>
    <submittedName>
        <fullName evidence="3">Kelch domain containing 8A</fullName>
    </submittedName>
</protein>
<keyword evidence="1" id="KW-0880">Kelch repeat</keyword>
<dbReference type="Gene3D" id="2.120.10.80">
    <property type="entry name" value="Kelch-type beta propeller"/>
    <property type="match status" value="2"/>
</dbReference>
<evidence type="ECO:0000256" key="2">
    <source>
        <dbReference type="ARBA" id="ARBA00022737"/>
    </source>
</evidence>
<accession>A0A8C4TZN8</accession>
<dbReference type="Ensembl" id="ENSFTIT00000003501.1">
    <property type="protein sequence ID" value="ENSFTIP00000003352.1"/>
    <property type="gene ID" value="ENSFTIG00000002305.1"/>
</dbReference>
<dbReference type="Pfam" id="PF01344">
    <property type="entry name" value="Kelch_1"/>
    <property type="match status" value="2"/>
</dbReference>
<evidence type="ECO:0000313" key="3">
    <source>
        <dbReference type="Ensembl" id="ENSFTIP00000003352.1"/>
    </source>
</evidence>
<evidence type="ECO:0000256" key="1">
    <source>
        <dbReference type="ARBA" id="ARBA00022441"/>
    </source>
</evidence>
<dbReference type="Proteomes" id="UP000694562">
    <property type="component" value="Unplaced"/>
</dbReference>
<organism evidence="3 4">
    <name type="scientific">Falco tinnunculus</name>
    <name type="common">Common kestrel</name>
    <dbReference type="NCBI Taxonomy" id="100819"/>
    <lineage>
        <taxon>Eukaryota</taxon>
        <taxon>Metazoa</taxon>
        <taxon>Chordata</taxon>
        <taxon>Craniata</taxon>
        <taxon>Vertebrata</taxon>
        <taxon>Euteleostomi</taxon>
        <taxon>Archelosauria</taxon>
        <taxon>Archosauria</taxon>
        <taxon>Dinosauria</taxon>
        <taxon>Saurischia</taxon>
        <taxon>Theropoda</taxon>
        <taxon>Coelurosauria</taxon>
        <taxon>Aves</taxon>
        <taxon>Neognathae</taxon>
        <taxon>Neoaves</taxon>
        <taxon>Telluraves</taxon>
        <taxon>Australaves</taxon>
        <taxon>Falconiformes</taxon>
        <taxon>Falconidae</taxon>
        <taxon>Falco</taxon>
    </lineage>
</organism>
<dbReference type="PANTHER" id="PTHR46260">
    <property type="entry name" value="RING-TYPE DOMAIN-CONTAINING PROTEIN"/>
    <property type="match status" value="1"/>
</dbReference>
<dbReference type="Pfam" id="PF24681">
    <property type="entry name" value="Kelch_KLHDC2_KLHL20_DRC7"/>
    <property type="match status" value="1"/>
</dbReference>
<dbReference type="AlphaFoldDB" id="A0A8C4TZN8"/>
<keyword evidence="4" id="KW-1185">Reference proteome</keyword>
<dbReference type="InterPro" id="IPR051746">
    <property type="entry name" value="Kelch_domain_containing_8"/>
</dbReference>
<dbReference type="SMART" id="SM00612">
    <property type="entry name" value="Kelch"/>
    <property type="match status" value="5"/>
</dbReference>
<dbReference type="SUPFAM" id="SSF117281">
    <property type="entry name" value="Kelch motif"/>
    <property type="match status" value="2"/>
</dbReference>
<evidence type="ECO:0000313" key="4">
    <source>
        <dbReference type="Proteomes" id="UP000694562"/>
    </source>
</evidence>
<dbReference type="InterPro" id="IPR006652">
    <property type="entry name" value="Kelch_1"/>
</dbReference>
<dbReference type="OrthoDB" id="45365at2759"/>
<keyword evidence="2" id="KW-0677">Repeat</keyword>
<sequence length="473" mass="51612">MEVANTKDFQWKTLAPLPSSRVYSTLVEAGGQVFAIGGCDDNGVPMDCFEVYSPEADQWTSLPAMPTARAGVAVVTLGKRIMVIGGVGVNQMPLKIVEMYNIDEGKWKKRNSLREAAMGISVTAKDYRVYAAGGMGSDLRPHNYLQHYDMLKDIWVSLAAMPTPRYAATSFLRGTKIYVLGGRQSKYAVNAFEVFDTETRSWTKFPNIPNKRAFSSFVPTEDKLFSLGGLRQGRLYRQPKFMRTVDMFDMEQGGWMKMERSLYLKKRRADFVAGYLKGRVVVAGGLGNQPTVLESTEAFHPEKNKWESLPPMPTPRCACSSIVVRNCLLAIGGALLVQPHGGKSTLARGPLWWSSVLCGETQMKELLAALVCRVSCQLEGLWRLGHGQCLPATVLTPLPKAACSEVLGVSPQVGGSSGRTGVMLPSSSVLGSVRASLRGSSWLATRETPSVQPDSGDCSSAFIARLFLPTCSI</sequence>
<reference evidence="3" key="2">
    <citation type="submission" date="2025-09" db="UniProtKB">
        <authorList>
            <consortium name="Ensembl"/>
        </authorList>
    </citation>
    <scope>IDENTIFICATION</scope>
</reference>
<dbReference type="PANTHER" id="PTHR46260:SF1">
    <property type="entry name" value="KELCH DOMAIN-CONTAINING PROTEIN 8A"/>
    <property type="match status" value="1"/>
</dbReference>
<dbReference type="OMA" id="RGPDNPS"/>
<proteinExistence type="predicted"/>
<dbReference type="InterPro" id="IPR015915">
    <property type="entry name" value="Kelch-typ_b-propeller"/>
</dbReference>
<reference evidence="3" key="1">
    <citation type="submission" date="2025-08" db="UniProtKB">
        <authorList>
            <consortium name="Ensembl"/>
        </authorList>
    </citation>
    <scope>IDENTIFICATION</scope>
</reference>
<name>A0A8C4TZN8_FALTI</name>